<keyword evidence="4" id="KW-1185">Reference proteome</keyword>
<keyword evidence="2" id="KW-0472">Membrane</keyword>
<evidence type="ECO:0000313" key="3">
    <source>
        <dbReference type="EMBL" id="MFC0253813.1"/>
    </source>
</evidence>
<organism evidence="3 4">
    <name type="scientific">Massilia consociata</name>
    <dbReference type="NCBI Taxonomy" id="760117"/>
    <lineage>
        <taxon>Bacteria</taxon>
        <taxon>Pseudomonadati</taxon>
        <taxon>Pseudomonadota</taxon>
        <taxon>Betaproteobacteria</taxon>
        <taxon>Burkholderiales</taxon>
        <taxon>Oxalobacteraceae</taxon>
        <taxon>Telluria group</taxon>
        <taxon>Massilia</taxon>
    </lineage>
</organism>
<evidence type="ECO:0000313" key="4">
    <source>
        <dbReference type="Proteomes" id="UP001589773"/>
    </source>
</evidence>
<feature type="transmembrane region" description="Helical" evidence="2">
    <location>
        <begin position="12"/>
        <end position="33"/>
    </location>
</feature>
<protein>
    <submittedName>
        <fullName evidence="3">Uncharacterized protein</fullName>
    </submittedName>
</protein>
<keyword evidence="2" id="KW-1133">Transmembrane helix</keyword>
<evidence type="ECO:0000256" key="1">
    <source>
        <dbReference type="SAM" id="MobiDB-lite"/>
    </source>
</evidence>
<name>A0ABV6FJV4_9BURK</name>
<keyword evidence="2" id="KW-0812">Transmembrane</keyword>
<comment type="caution">
    <text evidence="3">The sequence shown here is derived from an EMBL/GenBank/DDBJ whole genome shotgun (WGS) entry which is preliminary data.</text>
</comment>
<feature type="region of interest" description="Disordered" evidence="1">
    <location>
        <begin position="44"/>
        <end position="66"/>
    </location>
</feature>
<sequence>MPFFLAPEQKQSTFWLALWLGVALLLYTLGPILSPFTAATSGGLDAGGADGRLPPRPSPLPAQQLL</sequence>
<gene>
    <name evidence="3" type="ORF">ACFFJK_18090</name>
</gene>
<reference evidence="3 4" key="1">
    <citation type="submission" date="2024-09" db="EMBL/GenBank/DDBJ databases">
        <authorList>
            <person name="Sun Q."/>
            <person name="Mori K."/>
        </authorList>
    </citation>
    <scope>NUCLEOTIDE SEQUENCE [LARGE SCALE GENOMIC DNA]</scope>
    <source>
        <strain evidence="3 4">CCM 7792</strain>
    </source>
</reference>
<dbReference type="Proteomes" id="UP001589773">
    <property type="component" value="Unassembled WGS sequence"/>
</dbReference>
<proteinExistence type="predicted"/>
<accession>A0ABV6FJV4</accession>
<dbReference type="RefSeq" id="WP_379680984.1">
    <property type="nucleotide sequence ID" value="NZ_JBHLWP010000016.1"/>
</dbReference>
<evidence type="ECO:0000256" key="2">
    <source>
        <dbReference type="SAM" id="Phobius"/>
    </source>
</evidence>
<dbReference type="EMBL" id="JBHLWP010000016">
    <property type="protein sequence ID" value="MFC0253813.1"/>
    <property type="molecule type" value="Genomic_DNA"/>
</dbReference>